<protein>
    <submittedName>
        <fullName evidence="2">Pentatricopeptide repeat domain-containing protein</fullName>
    </submittedName>
</protein>
<dbReference type="AlphaFoldDB" id="A0A010R8M8"/>
<dbReference type="HOGENOM" id="CLU_027082_0_0_1"/>
<feature type="region of interest" description="Disordered" evidence="1">
    <location>
        <begin position="1"/>
        <end position="20"/>
    </location>
</feature>
<feature type="compositionally biased region" description="Basic and acidic residues" evidence="1">
    <location>
        <begin position="8"/>
        <end position="20"/>
    </location>
</feature>
<gene>
    <name evidence="2" type="ORF">CFIO01_13342</name>
</gene>
<evidence type="ECO:0000313" key="2">
    <source>
        <dbReference type="EMBL" id="EXF76571.1"/>
    </source>
</evidence>
<evidence type="ECO:0000313" key="3">
    <source>
        <dbReference type="Proteomes" id="UP000020467"/>
    </source>
</evidence>
<comment type="caution">
    <text evidence="2">The sequence shown here is derived from an EMBL/GenBank/DDBJ whole genome shotgun (WGS) entry which is preliminary data.</text>
</comment>
<feature type="region of interest" description="Disordered" evidence="1">
    <location>
        <begin position="555"/>
        <end position="604"/>
    </location>
</feature>
<dbReference type="Proteomes" id="UP000020467">
    <property type="component" value="Unassembled WGS sequence"/>
</dbReference>
<dbReference type="OrthoDB" id="185373at2759"/>
<feature type="compositionally biased region" description="Polar residues" evidence="1">
    <location>
        <begin position="555"/>
        <end position="582"/>
    </location>
</feature>
<organism evidence="2 3">
    <name type="scientific">Colletotrichum fioriniae PJ7</name>
    <dbReference type="NCBI Taxonomy" id="1445577"/>
    <lineage>
        <taxon>Eukaryota</taxon>
        <taxon>Fungi</taxon>
        <taxon>Dikarya</taxon>
        <taxon>Ascomycota</taxon>
        <taxon>Pezizomycotina</taxon>
        <taxon>Sordariomycetes</taxon>
        <taxon>Hypocreomycetidae</taxon>
        <taxon>Glomerellales</taxon>
        <taxon>Glomerellaceae</taxon>
        <taxon>Colletotrichum</taxon>
        <taxon>Colletotrichum acutatum species complex</taxon>
    </lineage>
</organism>
<evidence type="ECO:0000256" key="1">
    <source>
        <dbReference type="SAM" id="MobiDB-lite"/>
    </source>
</evidence>
<name>A0A010R8M8_9PEZI</name>
<dbReference type="eggNOG" id="ENOG502SDIM">
    <property type="taxonomic scope" value="Eukaryota"/>
</dbReference>
<proteinExistence type="predicted"/>
<accession>A0A010R8M8</accession>
<reference evidence="2 3" key="1">
    <citation type="submission" date="2014-02" db="EMBL/GenBank/DDBJ databases">
        <title>The genome sequence of Colletotrichum fioriniae PJ7.</title>
        <authorList>
            <person name="Baroncelli R."/>
            <person name="Thon M.R."/>
        </authorList>
    </citation>
    <scope>NUCLEOTIDE SEQUENCE [LARGE SCALE GENOMIC DNA]</scope>
    <source>
        <strain evidence="2 3">PJ7</strain>
    </source>
</reference>
<dbReference type="KEGG" id="cfj:CFIO01_13342"/>
<keyword evidence="3" id="KW-1185">Reference proteome</keyword>
<dbReference type="EMBL" id="JARH01000828">
    <property type="protein sequence ID" value="EXF76571.1"/>
    <property type="molecule type" value="Genomic_DNA"/>
</dbReference>
<feature type="compositionally biased region" description="Basic and acidic residues" evidence="1">
    <location>
        <begin position="584"/>
        <end position="604"/>
    </location>
</feature>
<sequence>MGTAAMLDAERKDRRRKDLDQQIEQVSNELANLVEKAPKITPEKPPAGDIGNRYPGALKDHVRQNPEISKILDALGPSYRWQRTVATKADVDRLWTIYELSPSNGTRRVDHDALIKELMSEETMAIEHRKPRTIRQAKAAMVATKALVYKFLDAGESMIGSAGMRTAREEVVKLTKRKFPMWDESQLSSEALNACSLELNEALRSIFDTSTPLNVQHTIYSVCHNLLVSPQALTIHTYNHLIAGLDKVGMHRLASAAVLAFFQGKLEPTQHTLVCILNHYRTIQDADNFSDFIARMTGKDERGIKIRRKKHEEVAEHFYLHGWAKKKDVAIGSRYVVERARFDEKVFAAIIEGMLAFDRLRAAVGAFAASITADLTISMRTMSELLDCCTRSLDRTAAAKVLEVLETKPELIRPAFPGKNDKLYLARRIRNLLDICGLEHRLPTSVAPFLKEPAFSIVSSEEQKRVFHLARIAHTVYQTEWLLNSARDYLRRVKTGTAGTIRIESGSSQMYRMWRATKLVWPVPEGLPENQPGMSFPQEEKVDWSAWDRLEEASETQLAQKSMSKSNTQSDSPSENQGQSSAWDRLEEATETKPNKTKYENKPKIDEVFETIEIL</sequence>